<reference evidence="1 2" key="1">
    <citation type="submission" date="2020-08" db="EMBL/GenBank/DDBJ databases">
        <title>Genomic Encyclopedia of Type Strains, Phase IV (KMG-V): Genome sequencing to study the core and pangenomes of soil and plant-associated prokaryotes.</title>
        <authorList>
            <person name="Whitman W."/>
        </authorList>
    </citation>
    <scope>NUCLEOTIDE SEQUENCE [LARGE SCALE GENOMIC DNA]</scope>
    <source>
        <strain evidence="1 2">M2T3</strain>
    </source>
</reference>
<dbReference type="EMBL" id="JACHCC010000011">
    <property type="protein sequence ID" value="MBB6501962.1"/>
    <property type="molecule type" value="Genomic_DNA"/>
</dbReference>
<dbReference type="AlphaFoldDB" id="A0A7X0MJX5"/>
<dbReference type="InterPro" id="IPR021459">
    <property type="entry name" value="GH101-related"/>
</dbReference>
<accession>A0A7X0MJX5</accession>
<evidence type="ECO:0000313" key="1">
    <source>
        <dbReference type="EMBL" id="MBB6501962.1"/>
    </source>
</evidence>
<gene>
    <name evidence="1" type="ORF">HDF25_004139</name>
</gene>
<sequence length="772" mass="88540">MKLLKYFLLFILFLAFSLGKAQNKQLIRLSDGKLKVDVNPETFSLTAIDEKGKIYVISAPGPKLKVSGLKQDATQLSWDFSNGLTVLLGLHHGYLDVNIKASDTTHLIWPRVETAFKALTIPLYQGKYIPAQDEKWQAHFAKNSTISGSQDLSMQFFATNFEDKALVYVIRNMFNNELEFYTHAGRLALQFKHEFPLTVKDKQYGFRVYLVHNDPVSIAKTYKTYVTENNPVITLEEKARDNANIRKLYGAPHIYIWNNEFIVAEDIRNWKQLKLKIIHDLAAVPMNPTKWIFKLFGENGAEAGQEFLAALDEFKKDEYISKYQKGLLSRALNEALKRKDFYNVASWKDIELDSTTRSLLSKGQRNPMELYQLNKALLYNAYDGLLKPVKDWGGAPTTMIDEMQQAGIKHAWLGLNDWVAGEIHPEFVKKAEEGGYLIGPYDSYHSMHQPGHEKWLTAKFEDTSLYDNAFVLKKNGRPATGFLGQGRKLNPVLSLLAVQQRMEGLMKDTAHEFNSWFIDCDGTGEILDDYTPGRMTDQQQDLEARLKRMTWIRDQYQLVIGTEVGNDFAANTIAFGHGMTTPVIAWDDEDMRKNKASEYFIGAYYANDGGIPGRYGLQAPLKEEYQYIYFDNRFNLPLYQLVYNDAVITSHHWEWGSLKVPGEIKNTALKEILYNVPPLYHLDQVAWTKYREIISKQVKIFAQTHEMAVKLEMTGFGWLTNDRLVQQTTFGKMLEVTANFNNSPFIFKGQTIPAHSLLIHNLLTDKYEGYQP</sequence>
<evidence type="ECO:0000313" key="2">
    <source>
        <dbReference type="Proteomes" id="UP000521017"/>
    </source>
</evidence>
<dbReference type="Proteomes" id="UP000521017">
    <property type="component" value="Unassembled WGS sequence"/>
</dbReference>
<dbReference type="Pfam" id="PF11308">
    <property type="entry name" value="Glyco_hydro_129"/>
    <property type="match status" value="1"/>
</dbReference>
<evidence type="ECO:0008006" key="3">
    <source>
        <dbReference type="Google" id="ProtNLM"/>
    </source>
</evidence>
<comment type="caution">
    <text evidence="1">The sequence shown here is derived from an EMBL/GenBank/DDBJ whole genome shotgun (WGS) entry which is preliminary data.</text>
</comment>
<dbReference type="RefSeq" id="WP_184628182.1">
    <property type="nucleotide sequence ID" value="NZ_JACHCC010000011.1"/>
</dbReference>
<name>A0A7X0MJX5_9SPHI</name>
<proteinExistence type="predicted"/>
<protein>
    <recommendedName>
        <fullName evidence="3">Glycosyl hydrolase family 101</fullName>
    </recommendedName>
</protein>
<organism evidence="1 2">
    <name type="scientific">Pedobacter cryoconitis</name>
    <dbReference type="NCBI Taxonomy" id="188932"/>
    <lineage>
        <taxon>Bacteria</taxon>
        <taxon>Pseudomonadati</taxon>
        <taxon>Bacteroidota</taxon>
        <taxon>Sphingobacteriia</taxon>
        <taxon>Sphingobacteriales</taxon>
        <taxon>Sphingobacteriaceae</taxon>
        <taxon>Pedobacter</taxon>
    </lineage>
</organism>